<dbReference type="SMART" id="SM00267">
    <property type="entry name" value="GGDEF"/>
    <property type="match status" value="1"/>
</dbReference>
<dbReference type="SUPFAM" id="SSF141868">
    <property type="entry name" value="EAL domain-like"/>
    <property type="match status" value="1"/>
</dbReference>
<dbReference type="SUPFAM" id="SSF54631">
    <property type="entry name" value="CBS-domain pair"/>
    <property type="match status" value="1"/>
</dbReference>
<dbReference type="PANTHER" id="PTHR33121:SF76">
    <property type="entry name" value="SIGNALING PROTEIN"/>
    <property type="match status" value="1"/>
</dbReference>
<reference evidence="5 6" key="1">
    <citation type="submission" date="2022-12" db="EMBL/GenBank/DDBJ databases">
        <title>Coexistence and Characterization of a Novel Tigecycline Resistance gene tet(X) variant and blaNDM-1 in a Pseudomonas caeni Isolate of Chicken Origin.</title>
        <authorList>
            <person name="Lu X."/>
            <person name="Zhang L."/>
            <person name="Li R."/>
            <person name="Wang Z."/>
        </authorList>
    </citation>
    <scope>NUCLEOTIDE SEQUENCE [LARGE SCALE GENOMIC DNA]</scope>
    <source>
        <strain evidence="5 6">CE14</strain>
    </source>
</reference>
<dbReference type="InterPro" id="IPR029787">
    <property type="entry name" value="Nucleotide_cyclase"/>
</dbReference>
<dbReference type="KEGG" id="dce:O6P33_07730"/>
<keyword evidence="1" id="KW-0129">CBS domain</keyword>
<dbReference type="NCBIfam" id="TIGR00254">
    <property type="entry name" value="GGDEF"/>
    <property type="match status" value="1"/>
</dbReference>
<dbReference type="InterPro" id="IPR000644">
    <property type="entry name" value="CBS_dom"/>
</dbReference>
<dbReference type="Gene3D" id="3.30.70.270">
    <property type="match status" value="1"/>
</dbReference>
<dbReference type="PROSITE" id="PS50887">
    <property type="entry name" value="GGDEF"/>
    <property type="match status" value="1"/>
</dbReference>
<dbReference type="InterPro" id="IPR050706">
    <property type="entry name" value="Cyclic-di-GMP_PDE-like"/>
</dbReference>
<dbReference type="CDD" id="cd01948">
    <property type="entry name" value="EAL"/>
    <property type="match status" value="1"/>
</dbReference>
<accession>A0AAE9VLI8</accession>
<dbReference type="Proteomes" id="UP001212189">
    <property type="component" value="Chromosome"/>
</dbReference>
<dbReference type="Pfam" id="PF00990">
    <property type="entry name" value="GGDEF"/>
    <property type="match status" value="1"/>
</dbReference>
<dbReference type="CDD" id="cd01949">
    <property type="entry name" value="GGDEF"/>
    <property type="match status" value="1"/>
</dbReference>
<dbReference type="AlphaFoldDB" id="A0AAE9VLI8"/>
<dbReference type="InterPro" id="IPR035919">
    <property type="entry name" value="EAL_sf"/>
</dbReference>
<keyword evidence="6" id="KW-1185">Reference proteome</keyword>
<proteinExistence type="predicted"/>
<evidence type="ECO:0000313" key="6">
    <source>
        <dbReference type="Proteomes" id="UP001212189"/>
    </source>
</evidence>
<dbReference type="InterPro" id="IPR000160">
    <property type="entry name" value="GGDEF_dom"/>
</dbReference>
<dbReference type="PANTHER" id="PTHR33121">
    <property type="entry name" value="CYCLIC DI-GMP PHOSPHODIESTERASE PDEF"/>
    <property type="match status" value="1"/>
</dbReference>
<organism evidence="5 6">
    <name type="scientific">Denitrificimonas caeni</name>
    <dbReference type="NCBI Taxonomy" id="521720"/>
    <lineage>
        <taxon>Bacteria</taxon>
        <taxon>Pseudomonadati</taxon>
        <taxon>Pseudomonadota</taxon>
        <taxon>Gammaproteobacteria</taxon>
        <taxon>Pseudomonadales</taxon>
        <taxon>Pseudomonadaceae</taxon>
        <taxon>Denitrificimonas</taxon>
    </lineage>
</organism>
<protein>
    <submittedName>
        <fullName evidence="5">GGDEF domain-containing protein</fullName>
    </submittedName>
</protein>
<feature type="domain" description="GGDEF" evidence="3">
    <location>
        <begin position="427"/>
        <end position="579"/>
    </location>
</feature>
<gene>
    <name evidence="5" type="ORF">O6P33_07730</name>
</gene>
<dbReference type="PROSITE" id="PS51371">
    <property type="entry name" value="CBS"/>
    <property type="match status" value="1"/>
</dbReference>
<sequence>MNKDDELSSIISEKMINTYFQPIISADGQSIYAYEALSRGPSGSILFNPINLFEQAKQQQKLFALESICRTNAIEQFTQQQLPGKLFLNISPETLLQPDHHRGFTLELINTFGISPEQIVIEITEHSPTHDYELMRRAVKHYQGEGFSIALDDLGTGYSSLRLWSEVHPDFVKIDRHFITGIEKDKVKRDFVRSIVAIARSVKSQVIAEGIETLQEYETLCEIGVDYLQGYYFAKPSPTPSRSISKSAQRIWQQVKDSREVYKDQGQVGELKQDIIAVTPDTLVEEVTALFEANEQWFSIPVIANDTPVGIINRSSLLEKLSKPFGRDLYVKRPVSQILDSQFISVERHMRLEIVSQLVVQRKRNKLQEDFIITEQGKYFGIGQVIDLLNMMTEIQIKSAKNSNPLTGLPGNFIIQDHINQLICNKKPFVVCYFDLDNFKPYNDQYGYAKGDVILLCIAQLLQKHCQPEIDFVGHVGGDDYVVVFRSSNWQNHVRAALDEFSRQCLSFYKPEHLNHNGIWAEDRFGEKRFFNLMSISVAAIDSSCSNLDSAATVSSRLSRIKAEAKSTLGNSLVAELSGSMIHLLSPQEQHSITEHSYP</sequence>
<dbReference type="CDD" id="cd04598">
    <property type="entry name" value="CBS_pair_GGDEF_EAL"/>
    <property type="match status" value="1"/>
</dbReference>
<dbReference type="InterPro" id="IPR001633">
    <property type="entry name" value="EAL_dom"/>
</dbReference>
<evidence type="ECO:0000259" key="4">
    <source>
        <dbReference type="PROSITE" id="PS51371"/>
    </source>
</evidence>
<evidence type="ECO:0000256" key="1">
    <source>
        <dbReference type="PROSITE-ProRule" id="PRU00703"/>
    </source>
</evidence>
<dbReference type="Pfam" id="PF00563">
    <property type="entry name" value="EAL"/>
    <property type="match status" value="1"/>
</dbReference>
<dbReference type="InterPro" id="IPR043128">
    <property type="entry name" value="Rev_trsase/Diguanyl_cyclase"/>
</dbReference>
<dbReference type="PROSITE" id="PS50883">
    <property type="entry name" value="EAL"/>
    <property type="match status" value="1"/>
</dbReference>
<evidence type="ECO:0000313" key="5">
    <source>
        <dbReference type="EMBL" id="WBE24270.1"/>
    </source>
</evidence>
<feature type="domain" description="CBS" evidence="4">
    <location>
        <begin position="271"/>
        <end position="329"/>
    </location>
</feature>
<dbReference type="Gene3D" id="3.10.580.10">
    <property type="entry name" value="CBS-domain"/>
    <property type="match status" value="1"/>
</dbReference>
<evidence type="ECO:0000259" key="3">
    <source>
        <dbReference type="PROSITE" id="PS50887"/>
    </source>
</evidence>
<evidence type="ECO:0000259" key="2">
    <source>
        <dbReference type="PROSITE" id="PS50883"/>
    </source>
</evidence>
<dbReference type="RefSeq" id="WP_269817212.1">
    <property type="nucleotide sequence ID" value="NZ_CP114976.1"/>
</dbReference>
<dbReference type="Gene3D" id="3.20.20.450">
    <property type="entry name" value="EAL domain"/>
    <property type="match status" value="1"/>
</dbReference>
<dbReference type="GO" id="GO:0071111">
    <property type="term" value="F:cyclic-guanylate-specific phosphodiesterase activity"/>
    <property type="evidence" value="ECO:0007669"/>
    <property type="project" value="InterPro"/>
</dbReference>
<dbReference type="EMBL" id="CP114976">
    <property type="protein sequence ID" value="WBE24270.1"/>
    <property type="molecule type" value="Genomic_DNA"/>
</dbReference>
<dbReference type="SMART" id="SM00052">
    <property type="entry name" value="EAL"/>
    <property type="match status" value="1"/>
</dbReference>
<feature type="domain" description="EAL" evidence="2">
    <location>
        <begin position="1"/>
        <end position="250"/>
    </location>
</feature>
<dbReference type="SUPFAM" id="SSF55073">
    <property type="entry name" value="Nucleotide cyclase"/>
    <property type="match status" value="1"/>
</dbReference>
<name>A0AAE9VLI8_9GAMM</name>
<dbReference type="InterPro" id="IPR046342">
    <property type="entry name" value="CBS_dom_sf"/>
</dbReference>
<dbReference type="Pfam" id="PF00571">
    <property type="entry name" value="CBS"/>
    <property type="match status" value="1"/>
</dbReference>